<dbReference type="PANTHER" id="PTHR36109">
    <property type="entry name" value="MEMBRANE PROTEIN-RELATED"/>
    <property type="match status" value="1"/>
</dbReference>
<evidence type="ECO:0000313" key="4">
    <source>
        <dbReference type="Proteomes" id="UP000318717"/>
    </source>
</evidence>
<keyword evidence="1" id="KW-0812">Transmembrane</keyword>
<evidence type="ECO:0000259" key="2">
    <source>
        <dbReference type="Pfam" id="PF11181"/>
    </source>
</evidence>
<dbReference type="InterPro" id="IPR025889">
    <property type="entry name" value="GSP17M-like_dom"/>
</dbReference>
<feature type="transmembrane region" description="Helical" evidence="1">
    <location>
        <begin position="64"/>
        <end position="82"/>
    </location>
</feature>
<dbReference type="Proteomes" id="UP000318717">
    <property type="component" value="Unassembled WGS sequence"/>
</dbReference>
<dbReference type="AlphaFoldDB" id="A0A4Y3HY47"/>
<dbReference type="EMBL" id="BJLF01000011">
    <property type="protein sequence ID" value="GEA51612.1"/>
    <property type="molecule type" value="Genomic_DNA"/>
</dbReference>
<sequence>MMKNNKIVAVVDSHIKAEEAVAKLVDHGFDVNHLSIIGKGYQTEEHATGFYNISDRVKSWGQAGVLWGGIWGALLGSGMFWVPTFGALVVAGPLVATLVGAIEGAAVTGGAGALGGALASIGVPKDSIIKYETAIKTHNYLIVLDLEEQEIASAKELLAQHTVDVH</sequence>
<evidence type="ECO:0000256" key="1">
    <source>
        <dbReference type="SAM" id="Phobius"/>
    </source>
</evidence>
<keyword evidence="1" id="KW-0472">Membrane</keyword>
<feature type="domain" description="General stress protein 17M-like" evidence="2">
    <location>
        <begin position="7"/>
        <end position="74"/>
    </location>
</feature>
<dbReference type="PANTHER" id="PTHR36109:SF2">
    <property type="entry name" value="MEMBRANE PROTEIN"/>
    <property type="match status" value="1"/>
</dbReference>
<accession>A0A4Y3HY47</accession>
<reference evidence="3 4" key="1">
    <citation type="submission" date="2019-06" db="EMBL/GenBank/DDBJ databases">
        <title>Whole genome shotgun sequence of Vibrio inusitatus NBRC 102082.</title>
        <authorList>
            <person name="Hosoyama A."/>
            <person name="Uohara A."/>
            <person name="Ohji S."/>
            <person name="Ichikawa N."/>
        </authorList>
    </citation>
    <scope>NUCLEOTIDE SEQUENCE [LARGE SCALE GENOMIC DNA]</scope>
    <source>
        <strain evidence="3 4">NBRC 102082</strain>
    </source>
</reference>
<dbReference type="InterPro" id="IPR052948">
    <property type="entry name" value="Low_temp-induced_all0457"/>
</dbReference>
<keyword evidence="4" id="KW-1185">Reference proteome</keyword>
<feature type="transmembrane region" description="Helical" evidence="1">
    <location>
        <begin position="94"/>
        <end position="121"/>
    </location>
</feature>
<keyword evidence="1" id="KW-1133">Transmembrane helix</keyword>
<evidence type="ECO:0000313" key="3">
    <source>
        <dbReference type="EMBL" id="GEA51612.1"/>
    </source>
</evidence>
<comment type="caution">
    <text evidence="3">The sequence shown here is derived from an EMBL/GenBank/DDBJ whole genome shotgun (WGS) entry which is preliminary data.</text>
</comment>
<name>A0A4Y3HY47_9VIBR</name>
<organism evidence="3 4">
    <name type="scientific">Vibrio inusitatus NBRC 102082</name>
    <dbReference type="NCBI Taxonomy" id="1219070"/>
    <lineage>
        <taxon>Bacteria</taxon>
        <taxon>Pseudomonadati</taxon>
        <taxon>Pseudomonadota</taxon>
        <taxon>Gammaproteobacteria</taxon>
        <taxon>Vibrionales</taxon>
        <taxon>Vibrionaceae</taxon>
        <taxon>Vibrio</taxon>
    </lineage>
</organism>
<proteinExistence type="predicted"/>
<dbReference type="Pfam" id="PF11181">
    <property type="entry name" value="YflT"/>
    <property type="match status" value="1"/>
</dbReference>
<gene>
    <name evidence="3" type="ORF">VIN01S_24160</name>
</gene>
<protein>
    <submittedName>
        <fullName evidence="3">Membrane protein</fullName>
    </submittedName>
</protein>